<dbReference type="AlphaFoldDB" id="A0A1H3EN79"/>
<name>A0A1H3EN79_9PSEU</name>
<dbReference type="EMBL" id="FNOK01000015">
    <property type="protein sequence ID" value="SDX80161.1"/>
    <property type="molecule type" value="Genomic_DNA"/>
</dbReference>
<dbReference type="Pfam" id="PF02517">
    <property type="entry name" value="Rce1-like"/>
    <property type="match status" value="1"/>
</dbReference>
<keyword evidence="1" id="KW-0812">Transmembrane</keyword>
<keyword evidence="3" id="KW-0645">Protease</keyword>
<feature type="transmembrane region" description="Helical" evidence="1">
    <location>
        <begin position="152"/>
        <end position="170"/>
    </location>
</feature>
<evidence type="ECO:0000259" key="2">
    <source>
        <dbReference type="Pfam" id="PF02517"/>
    </source>
</evidence>
<dbReference type="STRING" id="418495.SAMN05216215_101592"/>
<organism evidence="3 4">
    <name type="scientific">Saccharopolyspora shandongensis</name>
    <dbReference type="NCBI Taxonomy" id="418495"/>
    <lineage>
        <taxon>Bacteria</taxon>
        <taxon>Bacillati</taxon>
        <taxon>Actinomycetota</taxon>
        <taxon>Actinomycetes</taxon>
        <taxon>Pseudonocardiales</taxon>
        <taxon>Pseudonocardiaceae</taxon>
        <taxon>Saccharopolyspora</taxon>
    </lineage>
</organism>
<feature type="transmembrane region" description="Helical" evidence="1">
    <location>
        <begin position="191"/>
        <end position="207"/>
    </location>
</feature>
<dbReference type="GO" id="GO:0080120">
    <property type="term" value="P:CAAX-box protein maturation"/>
    <property type="evidence" value="ECO:0007669"/>
    <property type="project" value="UniProtKB-ARBA"/>
</dbReference>
<feature type="domain" description="CAAX prenyl protease 2/Lysostaphin resistance protein A-like" evidence="2">
    <location>
        <begin position="159"/>
        <end position="247"/>
    </location>
</feature>
<feature type="transmembrane region" description="Helical" evidence="1">
    <location>
        <begin position="267"/>
        <end position="285"/>
    </location>
</feature>
<dbReference type="RefSeq" id="WP_093266775.1">
    <property type="nucleotide sequence ID" value="NZ_FNOK01000015.1"/>
</dbReference>
<dbReference type="OrthoDB" id="2680086at2"/>
<feature type="transmembrane region" description="Helical" evidence="1">
    <location>
        <begin position="33"/>
        <end position="63"/>
    </location>
</feature>
<feature type="transmembrane region" description="Helical" evidence="1">
    <location>
        <begin position="75"/>
        <end position="98"/>
    </location>
</feature>
<accession>A0A1H3EN79</accession>
<dbReference type="GO" id="GO:0006508">
    <property type="term" value="P:proteolysis"/>
    <property type="evidence" value="ECO:0007669"/>
    <property type="project" value="UniProtKB-KW"/>
</dbReference>
<evidence type="ECO:0000256" key="1">
    <source>
        <dbReference type="SAM" id="Phobius"/>
    </source>
</evidence>
<gene>
    <name evidence="3" type="ORF">SAMN05216215_101592</name>
</gene>
<keyword evidence="1" id="KW-0472">Membrane</keyword>
<protein>
    <submittedName>
        <fullName evidence="3">Membrane protease YdiL, CAAX protease family</fullName>
    </submittedName>
</protein>
<reference evidence="4" key="1">
    <citation type="submission" date="2016-10" db="EMBL/GenBank/DDBJ databases">
        <authorList>
            <person name="Varghese N."/>
            <person name="Submissions S."/>
        </authorList>
    </citation>
    <scope>NUCLEOTIDE SEQUENCE [LARGE SCALE GENOMIC DNA]</scope>
    <source>
        <strain evidence="4">CGMCC 4.3530</strain>
    </source>
</reference>
<dbReference type="GO" id="GO:0004175">
    <property type="term" value="F:endopeptidase activity"/>
    <property type="evidence" value="ECO:0007669"/>
    <property type="project" value="UniProtKB-ARBA"/>
</dbReference>
<keyword evidence="4" id="KW-1185">Reference proteome</keyword>
<evidence type="ECO:0000313" key="3">
    <source>
        <dbReference type="EMBL" id="SDX80161.1"/>
    </source>
</evidence>
<proteinExistence type="predicted"/>
<sequence>MSLQRESVAAVDAQGVPYHLLARTAAHRWWRPLVGILLLVGLAAVFLVVTASVGMGLAVLVGIGLDAEGSFSAPLWEFGFGFATIAVILPAVLLTARWSQRRPVGTVSSVEGRLRWRWLLHCGGWAVLGFAVIAAVEFALAPDWDAASWPGWPTFLAVLAIAVTLVPLQAAAEEYLCRGWLVQTFASWTRTPWPGALATSVLFVALHDYIEPLVFADLFIFAMAMCWLTIRTGGLEAAIALHVVNNATFAVFSGAQGVPSLDQSGSYSLWDVLPTTVLTVAYTWWIDRRARRLGIATRSRPAHSAGTIGAC</sequence>
<dbReference type="Proteomes" id="UP000199529">
    <property type="component" value="Unassembled WGS sequence"/>
</dbReference>
<feature type="transmembrane region" description="Helical" evidence="1">
    <location>
        <begin position="118"/>
        <end position="140"/>
    </location>
</feature>
<dbReference type="InterPro" id="IPR003675">
    <property type="entry name" value="Rce1/LyrA-like_dom"/>
</dbReference>
<evidence type="ECO:0000313" key="4">
    <source>
        <dbReference type="Proteomes" id="UP000199529"/>
    </source>
</evidence>
<keyword evidence="3" id="KW-0378">Hydrolase</keyword>
<keyword evidence="1" id="KW-1133">Transmembrane helix</keyword>